<gene>
    <name evidence="1" type="primary">ABSGL_07437.1 scaffold 8890</name>
</gene>
<proteinExistence type="predicted"/>
<dbReference type="EMBL" id="LT553587">
    <property type="protein sequence ID" value="SAM01688.1"/>
    <property type="molecule type" value="Genomic_DNA"/>
</dbReference>
<name>A0A168P3A6_ABSGL</name>
<organism evidence="1">
    <name type="scientific">Absidia glauca</name>
    <name type="common">Pin mould</name>
    <dbReference type="NCBI Taxonomy" id="4829"/>
    <lineage>
        <taxon>Eukaryota</taxon>
        <taxon>Fungi</taxon>
        <taxon>Fungi incertae sedis</taxon>
        <taxon>Mucoromycota</taxon>
        <taxon>Mucoromycotina</taxon>
        <taxon>Mucoromycetes</taxon>
        <taxon>Mucorales</taxon>
        <taxon>Cunninghamellaceae</taxon>
        <taxon>Absidia</taxon>
    </lineage>
</organism>
<reference evidence="1" key="1">
    <citation type="submission" date="2016-04" db="EMBL/GenBank/DDBJ databases">
        <authorList>
            <person name="Evans L.H."/>
            <person name="Alamgir A."/>
            <person name="Owens N."/>
            <person name="Weber N.D."/>
            <person name="Virtaneva K."/>
            <person name="Barbian K."/>
            <person name="Babar A."/>
            <person name="Rosenke K."/>
        </authorList>
    </citation>
    <scope>NUCLEOTIDE SEQUENCE [LARGE SCALE GENOMIC DNA]</scope>
    <source>
        <strain evidence="1">CBS 101.48</strain>
    </source>
</reference>
<keyword evidence="2" id="KW-1185">Reference proteome</keyword>
<protein>
    <submittedName>
        <fullName evidence="1">Uncharacterized protein</fullName>
    </submittedName>
</protein>
<evidence type="ECO:0000313" key="1">
    <source>
        <dbReference type="EMBL" id="SAM01688.1"/>
    </source>
</evidence>
<dbReference type="InParanoid" id="A0A168P3A6"/>
<evidence type="ECO:0000313" key="2">
    <source>
        <dbReference type="Proteomes" id="UP000078561"/>
    </source>
</evidence>
<dbReference type="AlphaFoldDB" id="A0A168P3A6"/>
<dbReference type="Proteomes" id="UP000078561">
    <property type="component" value="Unassembled WGS sequence"/>
</dbReference>
<sequence length="70" mass="8213">MHTTEKSVTAMRIQWFAQENLQMTGVHPKKWSREDRFMQVISIELDYDYAAWLMSGSDRCGCVHRASMTD</sequence>
<accession>A0A168P3A6</accession>